<reference evidence="7 8" key="1">
    <citation type="submission" date="2020-08" db="EMBL/GenBank/DDBJ databases">
        <title>Genome public.</title>
        <authorList>
            <person name="Liu C."/>
            <person name="Sun Q."/>
        </authorList>
    </citation>
    <scope>NUCLEOTIDE SEQUENCE [LARGE SCALE GENOMIC DNA]</scope>
    <source>
        <strain evidence="7 8">BX4</strain>
    </source>
</reference>
<protein>
    <submittedName>
        <fullName evidence="7">23S rRNA (Uracil(1939)-C(5))-methyltransferase RlmD</fullName>
        <ecNumber evidence="7">2.1.1.190</ecNumber>
    </submittedName>
</protein>
<keyword evidence="1 4" id="KW-0489">Methyltransferase</keyword>
<dbReference type="InterPro" id="IPR002792">
    <property type="entry name" value="TRAM_dom"/>
</dbReference>
<dbReference type="InterPro" id="IPR029063">
    <property type="entry name" value="SAM-dependent_MTases_sf"/>
</dbReference>
<feature type="active site" evidence="5">
    <location>
        <position position="423"/>
    </location>
</feature>
<dbReference type="Gene3D" id="3.40.50.150">
    <property type="entry name" value="Vaccinia Virus protein VP39"/>
    <property type="match status" value="1"/>
</dbReference>
<keyword evidence="2 4" id="KW-0808">Transferase</keyword>
<keyword evidence="8" id="KW-1185">Reference proteome</keyword>
<dbReference type="GO" id="GO:0032259">
    <property type="term" value="P:methylation"/>
    <property type="evidence" value="ECO:0007669"/>
    <property type="project" value="UniProtKB-KW"/>
</dbReference>
<organism evidence="7 8">
    <name type="scientific">Eubacterium segne</name>
    <dbReference type="NCBI Taxonomy" id="2763045"/>
    <lineage>
        <taxon>Bacteria</taxon>
        <taxon>Bacillati</taxon>
        <taxon>Bacillota</taxon>
        <taxon>Clostridia</taxon>
        <taxon>Eubacteriales</taxon>
        <taxon>Eubacteriaceae</taxon>
        <taxon>Eubacterium</taxon>
    </lineage>
</organism>
<feature type="binding site" evidence="4">
    <location>
        <position position="322"/>
    </location>
    <ligand>
        <name>S-adenosyl-L-methionine</name>
        <dbReference type="ChEBI" id="CHEBI:59789"/>
    </ligand>
</feature>
<dbReference type="NCBIfam" id="TIGR00479">
    <property type="entry name" value="rumA"/>
    <property type="match status" value="1"/>
</dbReference>
<name>A0ABR7F416_9FIRM</name>
<evidence type="ECO:0000256" key="4">
    <source>
        <dbReference type="PROSITE-ProRule" id="PRU01024"/>
    </source>
</evidence>
<dbReference type="SUPFAM" id="SSF53335">
    <property type="entry name" value="S-adenosyl-L-methionine-dependent methyltransferases"/>
    <property type="match status" value="1"/>
</dbReference>
<dbReference type="PROSITE" id="PS01230">
    <property type="entry name" value="TRMA_1"/>
    <property type="match status" value="1"/>
</dbReference>
<proteinExistence type="inferred from homology"/>
<comment type="similarity">
    <text evidence="4">Belongs to the class I-like SAM-binding methyltransferase superfamily. RNA M5U methyltransferase family.</text>
</comment>
<feature type="binding site" evidence="4">
    <location>
        <position position="343"/>
    </location>
    <ligand>
        <name>S-adenosyl-L-methionine</name>
        <dbReference type="ChEBI" id="CHEBI:59789"/>
    </ligand>
</feature>
<evidence type="ECO:0000313" key="7">
    <source>
        <dbReference type="EMBL" id="MBC5667699.1"/>
    </source>
</evidence>
<dbReference type="RefSeq" id="WP_118589483.1">
    <property type="nucleotide sequence ID" value="NZ_JACOOZ010000004.1"/>
</dbReference>
<evidence type="ECO:0000256" key="1">
    <source>
        <dbReference type="ARBA" id="ARBA00022603"/>
    </source>
</evidence>
<evidence type="ECO:0000256" key="5">
    <source>
        <dbReference type="PROSITE-ProRule" id="PRU10015"/>
    </source>
</evidence>
<dbReference type="InterPro" id="IPR010280">
    <property type="entry name" value="U5_MeTrfase_fam"/>
</dbReference>
<accession>A0ABR7F416</accession>
<dbReference type="GO" id="GO:0008168">
    <property type="term" value="F:methyltransferase activity"/>
    <property type="evidence" value="ECO:0007669"/>
    <property type="project" value="UniProtKB-KW"/>
</dbReference>
<dbReference type="SUPFAM" id="SSF50249">
    <property type="entry name" value="Nucleic acid-binding proteins"/>
    <property type="match status" value="1"/>
</dbReference>
<dbReference type="PANTHER" id="PTHR11061">
    <property type="entry name" value="RNA M5U METHYLTRANSFERASE"/>
    <property type="match status" value="1"/>
</dbReference>
<dbReference type="EC" id="2.1.1.190" evidence="7"/>
<dbReference type="Proteomes" id="UP000597877">
    <property type="component" value="Unassembled WGS sequence"/>
</dbReference>
<dbReference type="InterPro" id="IPR012340">
    <property type="entry name" value="NA-bd_OB-fold"/>
</dbReference>
<dbReference type="PROSITE" id="PS51687">
    <property type="entry name" value="SAM_MT_RNA_M5U"/>
    <property type="match status" value="1"/>
</dbReference>
<dbReference type="Gene3D" id="2.40.50.1070">
    <property type="match status" value="1"/>
</dbReference>
<keyword evidence="3 4" id="KW-0949">S-adenosyl-L-methionine</keyword>
<dbReference type="PROSITE" id="PS50926">
    <property type="entry name" value="TRAM"/>
    <property type="match status" value="1"/>
</dbReference>
<dbReference type="Pfam" id="PF01938">
    <property type="entry name" value="TRAM"/>
    <property type="match status" value="1"/>
</dbReference>
<dbReference type="PANTHER" id="PTHR11061:SF30">
    <property type="entry name" value="TRNA (URACIL(54)-C(5))-METHYLTRANSFERASE"/>
    <property type="match status" value="1"/>
</dbReference>
<evidence type="ECO:0000256" key="3">
    <source>
        <dbReference type="ARBA" id="ARBA00022691"/>
    </source>
</evidence>
<evidence type="ECO:0000313" key="8">
    <source>
        <dbReference type="Proteomes" id="UP000597877"/>
    </source>
</evidence>
<feature type="active site" description="Nucleophile" evidence="4">
    <location>
        <position position="423"/>
    </location>
</feature>
<feature type="binding site" evidence="4">
    <location>
        <position position="396"/>
    </location>
    <ligand>
        <name>S-adenosyl-L-methionine</name>
        <dbReference type="ChEBI" id="CHEBI:59789"/>
    </ligand>
</feature>
<comment type="caution">
    <text evidence="7">The sequence shown here is derived from an EMBL/GenBank/DDBJ whole genome shotgun (WGS) entry which is preliminary data.</text>
</comment>
<dbReference type="Pfam" id="PF05958">
    <property type="entry name" value="tRNA_U5-meth_tr"/>
    <property type="match status" value="1"/>
</dbReference>
<dbReference type="CDD" id="cd02440">
    <property type="entry name" value="AdoMet_MTases"/>
    <property type="match status" value="1"/>
</dbReference>
<gene>
    <name evidence="7" type="primary">rlmD</name>
    <name evidence="7" type="ORF">H8S00_06865</name>
</gene>
<feature type="domain" description="TRAM" evidence="6">
    <location>
        <begin position="1"/>
        <end position="59"/>
    </location>
</feature>
<dbReference type="Gene3D" id="2.40.50.140">
    <property type="entry name" value="Nucleic acid-binding proteins"/>
    <property type="match status" value="1"/>
</dbReference>
<dbReference type="InterPro" id="IPR030390">
    <property type="entry name" value="MeTrfase_TrmA_AS"/>
</dbReference>
<dbReference type="EMBL" id="JACOOZ010000004">
    <property type="protein sequence ID" value="MBC5667699.1"/>
    <property type="molecule type" value="Genomic_DNA"/>
</dbReference>
<feature type="binding site" evidence="4">
    <location>
        <position position="293"/>
    </location>
    <ligand>
        <name>S-adenosyl-L-methionine</name>
        <dbReference type="ChEBI" id="CHEBI:59789"/>
    </ligand>
</feature>
<evidence type="ECO:0000259" key="6">
    <source>
        <dbReference type="PROSITE" id="PS50926"/>
    </source>
</evidence>
<evidence type="ECO:0000256" key="2">
    <source>
        <dbReference type="ARBA" id="ARBA00022679"/>
    </source>
</evidence>
<sequence length="467" mass="52072">MFKKNDVLEIEITDQGTTGEGIGKVSGYTLFVKDTVIGDVAKVKVMKAKKNYAFARLVEIVKPSKYRVEPLCPVAKSCGGCQLQAMNYQQQLKFKQEKVFNNIRRIGGVEDFVMKPIMGMEELCVKGHEENGPFHYRNKAQFPVGRDKEGKIISGFYAGRTHSIISVNDCLLGTGVNKTVMDIVKMYMTLEGVKPYDEVTHKGVVRHVLIREGKHTGQVMVCIIINGDKLPQVDRLVEQLLKVSGMTDISLNINKEKSNVILGDKIINLYGPGYIEDYIGDVKFRISPLSFFQVNPVQTEKLYSKAMEYAKLTGSETVWDLYCGIGSISLFLAKNARKVIGVEIVEPAVEDAKVNARINNIENVDFISGAAEDVVPEYFQKHKDAPECNPDVIVVDPPRKGCDEKLLNTMVLMAPKRIVYVSCDSATLARDIKWLSDKGYKLVEATPCDMFGQSVHVETVALLVQNL</sequence>